<gene>
    <name evidence="1" type="ORF">FOY91_10590</name>
</gene>
<name>A0A558R467_9SPHN</name>
<dbReference type="EMBL" id="VNIM01000037">
    <property type="protein sequence ID" value="TVV74169.1"/>
    <property type="molecule type" value="Genomic_DNA"/>
</dbReference>
<sequence length="98" mass="10665">MEAPVYPPAAAYEQPVAIPPSELRSDVVSLVELMSAPTAWAIVLRHAPVFQALVQALQPILSNMTVSSFVNYGVIDQKTVAAIDAELLRLPRSQWPVL</sequence>
<dbReference type="AlphaFoldDB" id="A0A558R467"/>
<keyword evidence="2" id="KW-1185">Reference proteome</keyword>
<organism evidence="1 2">
    <name type="scientific">Alterirhizorhabdus solaris</name>
    <dbReference type="NCBI Taxonomy" id="2529389"/>
    <lineage>
        <taxon>Bacteria</taxon>
        <taxon>Pseudomonadati</taxon>
        <taxon>Pseudomonadota</taxon>
        <taxon>Alphaproteobacteria</taxon>
        <taxon>Sphingomonadales</taxon>
        <taxon>Rhizorhabdaceae</taxon>
        <taxon>Alterirhizorhabdus</taxon>
    </lineage>
</organism>
<proteinExistence type="predicted"/>
<evidence type="ECO:0000313" key="1">
    <source>
        <dbReference type="EMBL" id="TVV74169.1"/>
    </source>
</evidence>
<reference evidence="1 2" key="1">
    <citation type="submission" date="2019-07" db="EMBL/GenBank/DDBJ databases">
        <title>Sphingomonas solaris sp. nov., isolated from a solar panel from Boston, Massachusetts.</title>
        <authorList>
            <person name="Tanner K."/>
            <person name="Pascual J."/>
            <person name="Mancuso C."/>
            <person name="Pereto J."/>
            <person name="Khalil A."/>
            <person name="Vilanova C."/>
        </authorList>
    </citation>
    <scope>NUCLEOTIDE SEQUENCE [LARGE SCALE GENOMIC DNA]</scope>
    <source>
        <strain evidence="1 2">R4DWN</strain>
    </source>
</reference>
<evidence type="ECO:0000313" key="2">
    <source>
        <dbReference type="Proteomes" id="UP000318681"/>
    </source>
</evidence>
<dbReference type="RefSeq" id="WP_145151229.1">
    <property type="nucleotide sequence ID" value="NZ_VNIM01000037.1"/>
</dbReference>
<comment type="caution">
    <text evidence="1">The sequence shown here is derived from an EMBL/GenBank/DDBJ whole genome shotgun (WGS) entry which is preliminary data.</text>
</comment>
<protein>
    <submittedName>
        <fullName evidence="1">Uncharacterized protein</fullName>
    </submittedName>
</protein>
<accession>A0A558R467</accession>
<dbReference type="Proteomes" id="UP000318681">
    <property type="component" value="Unassembled WGS sequence"/>
</dbReference>